<dbReference type="InterPro" id="IPR013783">
    <property type="entry name" value="Ig-like_fold"/>
</dbReference>
<evidence type="ECO:0000313" key="3">
    <source>
        <dbReference type="Proteomes" id="UP000229323"/>
    </source>
</evidence>
<dbReference type="Proteomes" id="UP000229323">
    <property type="component" value="Chromosome"/>
</dbReference>
<sequence>MKRIIPLLIAYVAIFFSSCANVDEGDRYIKVESSEAKRAVLVEEFTGQNCLNCPKAHEQLAKIQKEYGENNVISVCIHASALAFSPLKTKVGEEYYNYWKGGDGLPCAVINRNSGMLSVLAAWAGVINRELQKPTSVSLSMTNKYDAANRQLSIDVNALSQEKLDGKLQVWIIEDGIVAKQRLGDGSVDPNYVHNHVFRAAVNGTWGTDIALQQNVEAKSNFSIQLDAKWNEKNVSIVAFVYNDSGVQQVIKQHVNS</sequence>
<evidence type="ECO:0000256" key="1">
    <source>
        <dbReference type="SAM" id="SignalP"/>
    </source>
</evidence>
<proteinExistence type="predicted"/>
<dbReference type="InterPro" id="IPR021615">
    <property type="entry name" value="Omp28"/>
</dbReference>
<dbReference type="EMBL" id="CP024696">
    <property type="protein sequence ID" value="ATV52940.1"/>
    <property type="molecule type" value="Genomic_DNA"/>
</dbReference>
<dbReference type="AlphaFoldDB" id="A0A2D3NC08"/>
<accession>A0A2D3NC08</accession>
<name>A0A2D3NC08_PREIN</name>
<protein>
    <recommendedName>
        <fullName evidence="4">Outer membrane protein Omp28</fullName>
    </recommendedName>
</protein>
<gene>
    <name evidence="2" type="ORF">CTM50_07785</name>
</gene>
<dbReference type="NCBIfam" id="NF033782">
    <property type="entry name" value="lipoprot_Omp28"/>
    <property type="match status" value="1"/>
</dbReference>
<keyword evidence="1" id="KW-0732">Signal</keyword>
<reference evidence="2 3" key="1">
    <citation type="submission" date="2017-11" db="EMBL/GenBank/DDBJ databases">
        <title>Genome sequencing of Prevotella intermedia KCOM 2033.</title>
        <authorList>
            <person name="Kook J.-K."/>
            <person name="Park S.-N."/>
            <person name="Lim Y.K."/>
        </authorList>
    </citation>
    <scope>NUCLEOTIDE SEQUENCE [LARGE SCALE GENOMIC DNA]</scope>
    <source>
        <strain evidence="2 3">KCOM 2033</strain>
    </source>
</reference>
<dbReference type="Pfam" id="PF11551">
    <property type="entry name" value="Omp28"/>
    <property type="match status" value="1"/>
</dbReference>
<dbReference type="Gene3D" id="2.60.40.10">
    <property type="entry name" value="Immunoglobulins"/>
    <property type="match status" value="1"/>
</dbReference>
<dbReference type="PROSITE" id="PS51257">
    <property type="entry name" value="PROKAR_LIPOPROTEIN"/>
    <property type="match status" value="1"/>
</dbReference>
<feature type="signal peptide" evidence="1">
    <location>
        <begin position="1"/>
        <end position="22"/>
    </location>
</feature>
<dbReference type="SUPFAM" id="SSF52833">
    <property type="entry name" value="Thioredoxin-like"/>
    <property type="match status" value="1"/>
</dbReference>
<evidence type="ECO:0000313" key="2">
    <source>
        <dbReference type="EMBL" id="ATV52940.1"/>
    </source>
</evidence>
<feature type="chain" id="PRO_5013649201" description="Outer membrane protein Omp28" evidence="1">
    <location>
        <begin position="23"/>
        <end position="257"/>
    </location>
</feature>
<organism evidence="2 3">
    <name type="scientific">Prevotella intermedia</name>
    <dbReference type="NCBI Taxonomy" id="28131"/>
    <lineage>
        <taxon>Bacteria</taxon>
        <taxon>Pseudomonadati</taxon>
        <taxon>Bacteroidota</taxon>
        <taxon>Bacteroidia</taxon>
        <taxon>Bacteroidales</taxon>
        <taxon>Prevotellaceae</taxon>
        <taxon>Prevotella</taxon>
    </lineage>
</organism>
<dbReference type="RefSeq" id="WP_100023257.1">
    <property type="nucleotide sequence ID" value="NZ_CP024696.1"/>
</dbReference>
<evidence type="ECO:0008006" key="4">
    <source>
        <dbReference type="Google" id="ProtNLM"/>
    </source>
</evidence>
<dbReference type="InterPro" id="IPR036249">
    <property type="entry name" value="Thioredoxin-like_sf"/>
</dbReference>